<dbReference type="Proteomes" id="UP000617340">
    <property type="component" value="Unassembled WGS sequence"/>
</dbReference>
<accession>A0A834NGD0</accession>
<name>A0A834NGD0_VESGE</name>
<reference evidence="1" key="1">
    <citation type="journal article" date="2020" name="G3 (Bethesda)">
        <title>High-Quality Assemblies for Three Invasive Social Wasps from the &lt;i&gt;Vespula&lt;/i&gt; Genus.</title>
        <authorList>
            <person name="Harrop T.W.R."/>
            <person name="Guhlin J."/>
            <person name="McLaughlin G.M."/>
            <person name="Permina E."/>
            <person name="Stockwell P."/>
            <person name="Gilligan J."/>
            <person name="Le Lec M.F."/>
            <person name="Gruber M.A.M."/>
            <person name="Quinn O."/>
            <person name="Lovegrove M."/>
            <person name="Duncan E.J."/>
            <person name="Remnant E.J."/>
            <person name="Van Eeckhoven J."/>
            <person name="Graham B."/>
            <person name="Knapp R.A."/>
            <person name="Langford K.W."/>
            <person name="Kronenberg Z."/>
            <person name="Press M.O."/>
            <person name="Eacker S.M."/>
            <person name="Wilson-Rankin E.E."/>
            <person name="Purcell J."/>
            <person name="Lester P.J."/>
            <person name="Dearden P.K."/>
        </authorList>
    </citation>
    <scope>NUCLEOTIDE SEQUENCE</scope>
    <source>
        <strain evidence="1">Linc-1</strain>
    </source>
</reference>
<evidence type="ECO:0000313" key="1">
    <source>
        <dbReference type="EMBL" id="KAF7406443.1"/>
    </source>
</evidence>
<protein>
    <submittedName>
        <fullName evidence="1">Uncharacterized protein</fullName>
    </submittedName>
</protein>
<organism evidence="1 2">
    <name type="scientific">Vespula germanica</name>
    <name type="common">German yellow jacket</name>
    <name type="synonym">Paravespula germanica</name>
    <dbReference type="NCBI Taxonomy" id="30212"/>
    <lineage>
        <taxon>Eukaryota</taxon>
        <taxon>Metazoa</taxon>
        <taxon>Ecdysozoa</taxon>
        <taxon>Arthropoda</taxon>
        <taxon>Hexapoda</taxon>
        <taxon>Insecta</taxon>
        <taxon>Pterygota</taxon>
        <taxon>Neoptera</taxon>
        <taxon>Endopterygota</taxon>
        <taxon>Hymenoptera</taxon>
        <taxon>Apocrita</taxon>
        <taxon>Aculeata</taxon>
        <taxon>Vespoidea</taxon>
        <taxon>Vespidae</taxon>
        <taxon>Vespinae</taxon>
        <taxon>Vespula</taxon>
    </lineage>
</organism>
<sequence>MCAAAVTATCCLRTALVERFTNYFVGEKTAVIGVTVAIAVAATARDEDNDERNGVFDRSIFRLLDIKDFFNNDDDHDDDDVDADDDNNENEVNLNVDDVLVDPNSSDKRKLDNNDVQDVEILREVTRVAGSRRDRHIARPVNRCAASRELSFRLPKLRCRA</sequence>
<evidence type="ECO:0000313" key="2">
    <source>
        <dbReference type="Proteomes" id="UP000617340"/>
    </source>
</evidence>
<comment type="caution">
    <text evidence="1">The sequence shown here is derived from an EMBL/GenBank/DDBJ whole genome shotgun (WGS) entry which is preliminary data.</text>
</comment>
<keyword evidence="2" id="KW-1185">Reference proteome</keyword>
<proteinExistence type="predicted"/>
<gene>
    <name evidence="1" type="ORF">HZH68_005812</name>
</gene>
<dbReference type="AlphaFoldDB" id="A0A834NGD0"/>
<dbReference type="EMBL" id="JACSDZ010000004">
    <property type="protein sequence ID" value="KAF7406443.1"/>
    <property type="molecule type" value="Genomic_DNA"/>
</dbReference>